<evidence type="ECO:0000259" key="6">
    <source>
        <dbReference type="Pfam" id="PF25975"/>
    </source>
</evidence>
<feature type="transmembrane region" description="Helical" evidence="5">
    <location>
        <begin position="7"/>
        <end position="28"/>
    </location>
</feature>
<keyword evidence="5" id="KW-0472">Membrane</keyword>
<reference evidence="8 9" key="1">
    <citation type="journal article" date="2017" name="ISME J.">
        <title>Energy and carbon metabolisms in a deep terrestrial subsurface fluid microbial community.</title>
        <authorList>
            <person name="Momper L."/>
            <person name="Jungbluth S.P."/>
            <person name="Lee M.D."/>
            <person name="Amend J.P."/>
        </authorList>
    </citation>
    <scope>NUCLEOTIDE SEQUENCE [LARGE SCALE GENOMIC DNA]</scope>
    <source>
        <strain evidence="8">SURF_5</strain>
    </source>
</reference>
<dbReference type="Proteomes" id="UP000265882">
    <property type="component" value="Unassembled WGS sequence"/>
</dbReference>
<keyword evidence="5" id="KW-1133">Transmembrane helix</keyword>
<feature type="domain" description="CzcB-like C-terminal circularly permuted SH3-like" evidence="6">
    <location>
        <begin position="422"/>
        <end position="473"/>
    </location>
</feature>
<evidence type="ECO:0000256" key="4">
    <source>
        <dbReference type="SAM" id="Coils"/>
    </source>
</evidence>
<keyword evidence="3 4" id="KW-0175">Coiled coil</keyword>
<evidence type="ECO:0000256" key="3">
    <source>
        <dbReference type="ARBA" id="ARBA00023054"/>
    </source>
</evidence>
<dbReference type="InterPro" id="IPR006143">
    <property type="entry name" value="RND_pump_MFP"/>
</dbReference>
<dbReference type="InterPro" id="IPR058636">
    <property type="entry name" value="Beta-barrel_YknX"/>
</dbReference>
<dbReference type="Gene3D" id="1.20.1600.10">
    <property type="entry name" value="Outer membrane efflux proteins (OEP)"/>
    <property type="match status" value="1"/>
</dbReference>
<accession>A0A3A4NG86</accession>
<name>A0A3A4NG86_ABYX5</name>
<evidence type="ECO:0000313" key="8">
    <source>
        <dbReference type="EMBL" id="RJP15990.1"/>
    </source>
</evidence>
<dbReference type="GO" id="GO:0030313">
    <property type="term" value="C:cell envelope"/>
    <property type="evidence" value="ECO:0007669"/>
    <property type="project" value="UniProtKB-SubCell"/>
</dbReference>
<comment type="similarity">
    <text evidence="2">Belongs to the membrane fusion protein (MFP) (TC 8.A.1) family.</text>
</comment>
<keyword evidence="5" id="KW-0812">Transmembrane</keyword>
<comment type="subcellular location">
    <subcellularLocation>
        <location evidence="1">Cell envelope</location>
    </subcellularLocation>
</comment>
<protein>
    <submittedName>
        <fullName evidence="8">Efflux RND transporter periplasmic adaptor subunit</fullName>
    </submittedName>
</protein>
<sequence length="508" mass="56600">MNEKKRMLYVTLAIVPVMLIGFLSAGVYRHRLAGDEMIFAVVMRKSFDVSVQLVGHLEAAYSITVSSEVKGDSGKIISIIENGTRVEKGDVLIRLDPTLFEKDVDACSEKLEVCKANVIALEQSFEWEQNQAVREVKTAQYEFEVSKMELEKTEKGDGPLELAQLENDAKKAQSEYLEKSGYLADLEELEKQGFSNPAETEQAKKKIDEARETFEIAERKLDAFKEYLLPAKIEMARAKVERAKSDLEQTKKSMAISVAKASAELDRAKREVELAATSLAAAQDQLAKTVITAPTPGLAIIRETYFRGERRRAQVGDTVWQNQPLVYLPDISEMLVNTKVREVDLHKLRSGLPATVSVDAYPETRLKGAVHSIGVLAEEKAEVKTAEKYFQVTIAIQEQDARLRPGMTASVRIVSDSVRDVLAIPINAIFEKEGRKCCYVVHGNGYELREVIVGAQKEDFAEVKEGLSEGEKICLIEPRSDQMQSRKSTIMKVGSGPQIRCRHGRAVG</sequence>
<dbReference type="InterPro" id="IPR058649">
    <property type="entry name" value="CzcB_C"/>
</dbReference>
<gene>
    <name evidence="8" type="ORF">C4520_19630</name>
</gene>
<dbReference type="PANTHER" id="PTHR32347">
    <property type="entry name" value="EFFLUX SYSTEM COMPONENT YKNX-RELATED"/>
    <property type="match status" value="1"/>
</dbReference>
<dbReference type="Gene3D" id="6.20.50.140">
    <property type="match status" value="1"/>
</dbReference>
<dbReference type="AlphaFoldDB" id="A0A3A4NG86"/>
<dbReference type="GO" id="GO:0022857">
    <property type="term" value="F:transmembrane transporter activity"/>
    <property type="evidence" value="ECO:0007669"/>
    <property type="project" value="InterPro"/>
</dbReference>
<organism evidence="8 9">
    <name type="scientific">Abyssobacteria bacterium (strain SURF_5)</name>
    <dbReference type="NCBI Taxonomy" id="2093360"/>
    <lineage>
        <taxon>Bacteria</taxon>
        <taxon>Pseudomonadati</taxon>
        <taxon>Candidatus Hydrogenedentota</taxon>
        <taxon>Candidatus Abyssobacteria</taxon>
    </lineage>
</organism>
<evidence type="ECO:0000256" key="5">
    <source>
        <dbReference type="SAM" id="Phobius"/>
    </source>
</evidence>
<dbReference type="Pfam" id="PF25990">
    <property type="entry name" value="Beta-barrel_YknX"/>
    <property type="match status" value="1"/>
</dbReference>
<evidence type="ECO:0000256" key="2">
    <source>
        <dbReference type="ARBA" id="ARBA00009477"/>
    </source>
</evidence>
<dbReference type="Gene3D" id="2.40.50.100">
    <property type="match status" value="1"/>
</dbReference>
<feature type="coiled-coil region" evidence="4">
    <location>
        <begin position="200"/>
        <end position="285"/>
    </location>
</feature>
<dbReference type="SUPFAM" id="SSF111369">
    <property type="entry name" value="HlyD-like secretion proteins"/>
    <property type="match status" value="2"/>
</dbReference>
<dbReference type="GO" id="GO:0016020">
    <property type="term" value="C:membrane"/>
    <property type="evidence" value="ECO:0007669"/>
    <property type="project" value="InterPro"/>
</dbReference>
<proteinExistence type="inferred from homology"/>
<dbReference type="Gene3D" id="1.10.287.470">
    <property type="entry name" value="Helix hairpin bin"/>
    <property type="match status" value="1"/>
</dbReference>
<dbReference type="Pfam" id="PF25975">
    <property type="entry name" value="CzcB_C"/>
    <property type="match status" value="1"/>
</dbReference>
<dbReference type="Gene3D" id="2.40.30.170">
    <property type="match status" value="1"/>
</dbReference>
<dbReference type="EMBL" id="QZKU01000129">
    <property type="protein sequence ID" value="RJP15990.1"/>
    <property type="molecule type" value="Genomic_DNA"/>
</dbReference>
<evidence type="ECO:0000313" key="9">
    <source>
        <dbReference type="Proteomes" id="UP000265882"/>
    </source>
</evidence>
<evidence type="ECO:0000256" key="1">
    <source>
        <dbReference type="ARBA" id="ARBA00004196"/>
    </source>
</evidence>
<feature type="domain" description="YknX-like beta-barrel" evidence="7">
    <location>
        <begin position="334"/>
        <end position="413"/>
    </location>
</feature>
<dbReference type="NCBIfam" id="TIGR01730">
    <property type="entry name" value="RND_mfp"/>
    <property type="match status" value="1"/>
</dbReference>
<comment type="caution">
    <text evidence="8">The sequence shown here is derived from an EMBL/GenBank/DDBJ whole genome shotgun (WGS) entry which is preliminary data.</text>
</comment>
<dbReference type="InterPro" id="IPR050465">
    <property type="entry name" value="UPF0194_transport"/>
</dbReference>
<evidence type="ECO:0000259" key="7">
    <source>
        <dbReference type="Pfam" id="PF25990"/>
    </source>
</evidence>